<comment type="catalytic activity">
    <reaction evidence="8 10">
        <text>AMP + ATP = 2 ADP</text>
        <dbReference type="Rhea" id="RHEA:12973"/>
        <dbReference type="ChEBI" id="CHEBI:30616"/>
        <dbReference type="ChEBI" id="CHEBI:456215"/>
        <dbReference type="ChEBI" id="CHEBI:456216"/>
        <dbReference type="EC" id="2.7.4.3"/>
    </reaction>
</comment>
<evidence type="ECO:0000313" key="12">
    <source>
        <dbReference type="EMBL" id="NBI05632.1"/>
    </source>
</evidence>
<dbReference type="RefSeq" id="WP_160196127.1">
    <property type="nucleotide sequence ID" value="NZ_QXXA01000003.1"/>
</dbReference>
<dbReference type="InterPro" id="IPR006259">
    <property type="entry name" value="Adenyl_kin_sub"/>
</dbReference>
<keyword evidence="7 8" id="KW-0067">ATP-binding</keyword>
<protein>
    <recommendedName>
        <fullName evidence="8 10">Adenylate kinase</fullName>
        <shortName evidence="8">AK</shortName>
        <ecNumber evidence="8 10">2.7.4.3</ecNumber>
    </recommendedName>
    <alternativeName>
        <fullName evidence="8">ATP-AMP transphosphorylase</fullName>
    </alternativeName>
    <alternativeName>
        <fullName evidence="8">ATP:AMP phosphotransferase</fullName>
    </alternativeName>
    <alternativeName>
        <fullName evidence="8">Adenylate monophosphate kinase</fullName>
    </alternativeName>
</protein>
<dbReference type="EC" id="2.7.4.3" evidence="8 10"/>
<feature type="binding site" evidence="8">
    <location>
        <position position="31"/>
    </location>
    <ligand>
        <name>AMP</name>
        <dbReference type="ChEBI" id="CHEBI:456215"/>
    </ligand>
</feature>
<evidence type="ECO:0000256" key="5">
    <source>
        <dbReference type="ARBA" id="ARBA00022777"/>
    </source>
</evidence>
<keyword evidence="5 8" id="KW-0418">Kinase</keyword>
<dbReference type="GO" id="GO:0004017">
    <property type="term" value="F:AMP kinase activity"/>
    <property type="evidence" value="ECO:0007669"/>
    <property type="project" value="UniProtKB-UniRule"/>
</dbReference>
<feature type="binding site" evidence="8">
    <location>
        <position position="160"/>
    </location>
    <ligand>
        <name>AMP</name>
        <dbReference type="ChEBI" id="CHEBI:456215"/>
    </ligand>
</feature>
<evidence type="ECO:0000256" key="9">
    <source>
        <dbReference type="RuleBase" id="RU003330"/>
    </source>
</evidence>
<dbReference type="Proteomes" id="UP000467132">
    <property type="component" value="Unassembled WGS sequence"/>
</dbReference>
<comment type="similarity">
    <text evidence="8 9">Belongs to the adenylate kinase family.</text>
</comment>
<feature type="binding site" evidence="8">
    <location>
        <begin position="136"/>
        <end position="137"/>
    </location>
    <ligand>
        <name>ATP</name>
        <dbReference type="ChEBI" id="CHEBI:30616"/>
    </ligand>
</feature>
<dbReference type="GO" id="GO:0044209">
    <property type="term" value="P:AMP salvage"/>
    <property type="evidence" value="ECO:0007669"/>
    <property type="project" value="UniProtKB-UniRule"/>
</dbReference>
<keyword evidence="6 8" id="KW-0862">Zinc</keyword>
<dbReference type="NCBIfam" id="TIGR01351">
    <property type="entry name" value="adk"/>
    <property type="match status" value="1"/>
</dbReference>
<comment type="function">
    <text evidence="8">Catalyzes the reversible transfer of the terminal phosphate group between ATP and AMP. Plays an important role in cellular energy homeostasis and in adenine nucleotide metabolism.</text>
</comment>
<accession>A0A845QWV2</accession>
<evidence type="ECO:0000259" key="11">
    <source>
        <dbReference type="Pfam" id="PF05191"/>
    </source>
</evidence>
<dbReference type="GO" id="GO:0008270">
    <property type="term" value="F:zinc ion binding"/>
    <property type="evidence" value="ECO:0007669"/>
    <property type="project" value="UniProtKB-UniRule"/>
</dbReference>
<keyword evidence="8" id="KW-0963">Cytoplasm</keyword>
<keyword evidence="1 8" id="KW-0808">Transferase</keyword>
<feature type="binding site" evidence="8">
    <location>
        <position position="127"/>
    </location>
    <ligand>
        <name>ATP</name>
        <dbReference type="ChEBI" id="CHEBI:30616"/>
    </ligand>
</feature>
<comment type="subcellular location">
    <subcellularLocation>
        <location evidence="8 10">Cytoplasm</location>
    </subcellularLocation>
</comment>
<feature type="binding site" evidence="8">
    <location>
        <position position="130"/>
    </location>
    <ligand>
        <name>Zn(2+)</name>
        <dbReference type="ChEBI" id="CHEBI:29105"/>
        <note>structural</note>
    </ligand>
</feature>
<feature type="binding site" evidence="8">
    <location>
        <position position="199"/>
    </location>
    <ligand>
        <name>ATP</name>
        <dbReference type="ChEBI" id="CHEBI:30616"/>
    </ligand>
</feature>
<feature type="binding site" evidence="8">
    <location>
        <position position="150"/>
    </location>
    <ligand>
        <name>Zn(2+)</name>
        <dbReference type="ChEBI" id="CHEBI:29105"/>
        <note>structural</note>
    </ligand>
</feature>
<dbReference type="CDD" id="cd01428">
    <property type="entry name" value="ADK"/>
    <property type="match status" value="1"/>
</dbReference>
<dbReference type="Pfam" id="PF00406">
    <property type="entry name" value="ADK"/>
    <property type="match status" value="1"/>
</dbReference>
<evidence type="ECO:0000313" key="13">
    <source>
        <dbReference type="Proteomes" id="UP000467132"/>
    </source>
</evidence>
<proteinExistence type="inferred from homology"/>
<feature type="binding site" evidence="8">
    <location>
        <position position="153"/>
    </location>
    <ligand>
        <name>Zn(2+)</name>
        <dbReference type="ChEBI" id="CHEBI:29105"/>
        <note>structural</note>
    </ligand>
</feature>
<comment type="subunit">
    <text evidence="8 10">Monomer.</text>
</comment>
<feature type="region of interest" description="LID" evidence="8">
    <location>
        <begin position="126"/>
        <end position="163"/>
    </location>
</feature>
<evidence type="ECO:0000256" key="8">
    <source>
        <dbReference type="HAMAP-Rule" id="MF_00235"/>
    </source>
</evidence>
<keyword evidence="13" id="KW-1185">Reference proteome</keyword>
<dbReference type="GO" id="GO:0005737">
    <property type="term" value="C:cytoplasm"/>
    <property type="evidence" value="ECO:0007669"/>
    <property type="project" value="UniProtKB-SubCell"/>
</dbReference>
<dbReference type="PROSITE" id="PS00113">
    <property type="entry name" value="ADENYLATE_KINASE"/>
    <property type="match status" value="1"/>
</dbReference>
<dbReference type="NCBIfam" id="NF001380">
    <property type="entry name" value="PRK00279.1-2"/>
    <property type="match status" value="1"/>
</dbReference>
<dbReference type="NCBIfam" id="NF001381">
    <property type="entry name" value="PRK00279.1-3"/>
    <property type="match status" value="1"/>
</dbReference>
<evidence type="ECO:0000256" key="10">
    <source>
        <dbReference type="RuleBase" id="RU003331"/>
    </source>
</evidence>
<dbReference type="OrthoDB" id="9805030at2"/>
<dbReference type="FunFam" id="3.40.50.300:FF:000106">
    <property type="entry name" value="Adenylate kinase mitochondrial"/>
    <property type="match status" value="1"/>
</dbReference>
<keyword evidence="3 8" id="KW-0545">Nucleotide biosynthesis</keyword>
<dbReference type="PANTHER" id="PTHR23359">
    <property type="entry name" value="NUCLEOTIDE KINASE"/>
    <property type="match status" value="1"/>
</dbReference>
<dbReference type="InterPro" id="IPR033690">
    <property type="entry name" value="Adenylat_kinase_CS"/>
</dbReference>
<comment type="pathway">
    <text evidence="8">Purine metabolism; AMP biosynthesis via salvage pathway; AMP from ADP: step 1/1.</text>
</comment>
<dbReference type="GO" id="GO:0005524">
    <property type="term" value="F:ATP binding"/>
    <property type="evidence" value="ECO:0007669"/>
    <property type="project" value="UniProtKB-UniRule"/>
</dbReference>
<evidence type="ECO:0000256" key="1">
    <source>
        <dbReference type="ARBA" id="ARBA00022679"/>
    </source>
</evidence>
<feature type="binding site" evidence="8">
    <location>
        <begin position="10"/>
        <end position="15"/>
    </location>
    <ligand>
        <name>ATP</name>
        <dbReference type="ChEBI" id="CHEBI:30616"/>
    </ligand>
</feature>
<feature type="binding site" evidence="8">
    <location>
        <position position="36"/>
    </location>
    <ligand>
        <name>AMP</name>
        <dbReference type="ChEBI" id="CHEBI:456215"/>
    </ligand>
</feature>
<evidence type="ECO:0000256" key="4">
    <source>
        <dbReference type="ARBA" id="ARBA00022741"/>
    </source>
</evidence>
<reference evidence="12 13" key="1">
    <citation type="submission" date="2018-08" db="EMBL/GenBank/DDBJ databases">
        <title>Murine metabolic-syndrome-specific gut microbial biobank.</title>
        <authorList>
            <person name="Liu C."/>
        </authorList>
    </citation>
    <scope>NUCLEOTIDE SEQUENCE [LARGE SCALE GENOMIC DNA]</scope>
    <source>
        <strain evidence="12 13">583</strain>
    </source>
</reference>
<feature type="binding site" evidence="8">
    <location>
        <position position="92"/>
    </location>
    <ligand>
        <name>AMP</name>
        <dbReference type="ChEBI" id="CHEBI:456215"/>
    </ligand>
</feature>
<evidence type="ECO:0000256" key="3">
    <source>
        <dbReference type="ARBA" id="ARBA00022727"/>
    </source>
</evidence>
<dbReference type="EMBL" id="QXXA01000003">
    <property type="protein sequence ID" value="NBI05632.1"/>
    <property type="molecule type" value="Genomic_DNA"/>
</dbReference>
<comment type="caution">
    <text evidence="12">The sequence shown here is derived from an EMBL/GenBank/DDBJ whole genome shotgun (WGS) entry which is preliminary data.</text>
</comment>
<feature type="binding site" evidence="8">
    <location>
        <begin position="57"/>
        <end position="59"/>
    </location>
    <ligand>
        <name>AMP</name>
        <dbReference type="ChEBI" id="CHEBI:456215"/>
    </ligand>
</feature>
<dbReference type="InterPro" id="IPR027417">
    <property type="entry name" value="P-loop_NTPase"/>
</dbReference>
<dbReference type="InterPro" id="IPR007862">
    <property type="entry name" value="Adenylate_kinase_lid-dom"/>
</dbReference>
<feature type="domain" description="Adenylate kinase active site lid" evidence="11">
    <location>
        <begin position="127"/>
        <end position="162"/>
    </location>
</feature>
<keyword evidence="2 8" id="KW-0479">Metal-binding</keyword>
<feature type="region of interest" description="NMP" evidence="8">
    <location>
        <begin position="30"/>
        <end position="59"/>
    </location>
</feature>
<evidence type="ECO:0000256" key="2">
    <source>
        <dbReference type="ARBA" id="ARBA00022723"/>
    </source>
</evidence>
<dbReference type="PRINTS" id="PR00094">
    <property type="entry name" value="ADENYLTKNASE"/>
</dbReference>
<dbReference type="SUPFAM" id="SSF52540">
    <property type="entry name" value="P-loop containing nucleoside triphosphate hydrolases"/>
    <property type="match status" value="1"/>
</dbReference>
<dbReference type="NCBIfam" id="NF011100">
    <property type="entry name" value="PRK14527.1"/>
    <property type="match status" value="1"/>
</dbReference>
<dbReference type="Pfam" id="PF05191">
    <property type="entry name" value="ADK_lid"/>
    <property type="match status" value="1"/>
</dbReference>
<dbReference type="HAMAP" id="MF_00235">
    <property type="entry name" value="Adenylate_kinase_Adk"/>
    <property type="match status" value="1"/>
</dbReference>
<comment type="domain">
    <text evidence="8">Consists of three domains, a large central CORE domain and two small peripheral domains, NMPbind and LID, which undergo movements during catalysis. The LID domain closes over the site of phosphoryl transfer upon ATP binding. Assembling and dissambling the active center during each catalytic cycle provides an effective means to prevent ATP hydrolysis. Some bacteria have evolved a zinc-coordinating structure that stabilizes the LID domain.</text>
</comment>
<organism evidence="12 13">
    <name type="scientific">Senegalia massiliensis</name>
    <dbReference type="NCBI Taxonomy" id="1720316"/>
    <lineage>
        <taxon>Bacteria</taxon>
        <taxon>Bacillati</taxon>
        <taxon>Bacillota</taxon>
        <taxon>Clostridia</taxon>
        <taxon>Eubacteriales</taxon>
        <taxon>Clostridiaceae</taxon>
        <taxon>Senegalia</taxon>
    </lineage>
</organism>
<dbReference type="UniPathway" id="UPA00588">
    <property type="reaction ID" value="UER00649"/>
</dbReference>
<keyword evidence="4 8" id="KW-0547">Nucleotide-binding</keyword>
<dbReference type="Gene3D" id="3.40.50.300">
    <property type="entry name" value="P-loop containing nucleotide triphosphate hydrolases"/>
    <property type="match status" value="1"/>
</dbReference>
<dbReference type="NCBIfam" id="NF001379">
    <property type="entry name" value="PRK00279.1-1"/>
    <property type="match status" value="1"/>
</dbReference>
<gene>
    <name evidence="8" type="primary">adk</name>
    <name evidence="12" type="ORF">D3Z33_02035</name>
</gene>
<feature type="binding site" evidence="8">
    <location>
        <position position="171"/>
    </location>
    <ligand>
        <name>AMP</name>
        <dbReference type="ChEBI" id="CHEBI:456215"/>
    </ligand>
</feature>
<dbReference type="AlphaFoldDB" id="A0A845QWV2"/>
<feature type="binding site" evidence="8">
    <location>
        <begin position="85"/>
        <end position="88"/>
    </location>
    <ligand>
        <name>AMP</name>
        <dbReference type="ChEBI" id="CHEBI:456215"/>
    </ligand>
</feature>
<evidence type="ECO:0000256" key="7">
    <source>
        <dbReference type="ARBA" id="ARBA00022840"/>
    </source>
</evidence>
<evidence type="ECO:0000256" key="6">
    <source>
        <dbReference type="ARBA" id="ARBA00022833"/>
    </source>
</evidence>
<sequence>MRLILLGPPGAGKGTQASGIINKYNIPHISTGDIFRKNIKEGTDLGKQAKEYMDKGLLVPDELVVGLVKNRLTENDTENGFLLDGFPRTVAQAEALDTELKNLGWSLDNVINIKVSKDELVERAVGRRICKDCGATYHIKFNPPTIPGKCDVCGGELYQRDDDNEETVTKRIEVYENQTSPLIEYYNKQSVLLNIDGAQNIDKVFDDIVDALGSKK</sequence>
<feature type="binding site" evidence="8">
    <location>
        <position position="133"/>
    </location>
    <ligand>
        <name>Zn(2+)</name>
        <dbReference type="ChEBI" id="CHEBI:29105"/>
        <note>structural</note>
    </ligand>
</feature>
<dbReference type="InterPro" id="IPR000850">
    <property type="entry name" value="Adenylat/UMP-CMP_kin"/>
</dbReference>
<name>A0A845QWV2_9CLOT</name>